<reference evidence="2" key="1">
    <citation type="submission" date="2016-01" db="EMBL/GenBank/DDBJ databases">
        <authorList>
            <person name="Mitreva M."/>
            <person name="Pepin K.H."/>
            <person name="Mihindukulasuriya K.A."/>
            <person name="Fulton R."/>
            <person name="Fronick C."/>
            <person name="O'Laughlin M."/>
            <person name="Miner T."/>
            <person name="Herter B."/>
            <person name="Rosa B.A."/>
            <person name="Cordes M."/>
            <person name="Tomlinson C."/>
            <person name="Wollam A."/>
            <person name="Palsikar V.B."/>
            <person name="Mardis E.R."/>
            <person name="Wilson R.K."/>
        </authorList>
    </citation>
    <scope>NUCLEOTIDE SEQUENCE [LARGE SCALE GENOMIC DNA]</scope>
    <source>
        <strain evidence="2">KA00683</strain>
    </source>
</reference>
<dbReference type="AlphaFoldDB" id="A0A134BCT1"/>
<sequence length="63" mass="6925">MLGRSRVDSTNNDLFNNAKIQRFCKRGLYPHRGSCEGPSPTTAEVVGEGPSSLWALGVRYTII</sequence>
<protein>
    <submittedName>
        <fullName evidence="1">Uncharacterized protein</fullName>
    </submittedName>
</protein>
<evidence type="ECO:0000313" key="2">
    <source>
        <dbReference type="Proteomes" id="UP000070224"/>
    </source>
</evidence>
<keyword evidence="2" id="KW-1185">Reference proteome</keyword>
<name>A0A134BCT1_9PORP</name>
<dbReference type="STRING" id="322095.HMPREF3185_00401"/>
<accession>A0A134BCT1</accession>
<dbReference type="Proteomes" id="UP000070224">
    <property type="component" value="Unassembled WGS sequence"/>
</dbReference>
<organism evidence="1 2">
    <name type="scientific">Porphyromonas somerae</name>
    <dbReference type="NCBI Taxonomy" id="322095"/>
    <lineage>
        <taxon>Bacteria</taxon>
        <taxon>Pseudomonadati</taxon>
        <taxon>Bacteroidota</taxon>
        <taxon>Bacteroidia</taxon>
        <taxon>Bacteroidales</taxon>
        <taxon>Porphyromonadaceae</taxon>
        <taxon>Porphyromonas</taxon>
    </lineage>
</organism>
<gene>
    <name evidence="1" type="ORF">HMPREF3185_00401</name>
</gene>
<proteinExistence type="predicted"/>
<comment type="caution">
    <text evidence="1">The sequence shown here is derived from an EMBL/GenBank/DDBJ whole genome shotgun (WGS) entry which is preliminary data.</text>
</comment>
<dbReference type="EMBL" id="LSDK01000029">
    <property type="protein sequence ID" value="KXB77762.1"/>
    <property type="molecule type" value="Genomic_DNA"/>
</dbReference>
<evidence type="ECO:0000313" key="1">
    <source>
        <dbReference type="EMBL" id="KXB77762.1"/>
    </source>
</evidence>